<feature type="region of interest" description="Disordered" evidence="1">
    <location>
        <begin position="1"/>
        <end position="24"/>
    </location>
</feature>
<sequence>MLMGHGTRRSLTFSTTTTNKSPSTITNKEVTKLARTTLKVSPPKEISLHKAKPDLILLLHKKVALMQFVAKVEAQIVEKVEHKIVERVEIKTVKKVEEKVLQPVRHKAAKPVIGKAVTQLKEVQLEEAHAAEQSLYDKLSFPQRFLTKAQKKVISKFRKDIGDVGVMLSQISNMHDAHIKDEVMASEKQILDGESSHEMCDEHLESAKMEEGGIEDFTSINYNYNINHYSA</sequence>
<feature type="compositionally biased region" description="Low complexity" evidence="1">
    <location>
        <begin position="9"/>
        <end position="24"/>
    </location>
</feature>
<name>A0A8S9J3K5_BRACR</name>
<organism evidence="2">
    <name type="scientific">Brassica cretica</name>
    <name type="common">Mustard</name>
    <dbReference type="NCBI Taxonomy" id="69181"/>
    <lineage>
        <taxon>Eukaryota</taxon>
        <taxon>Viridiplantae</taxon>
        <taxon>Streptophyta</taxon>
        <taxon>Embryophyta</taxon>
        <taxon>Tracheophyta</taxon>
        <taxon>Spermatophyta</taxon>
        <taxon>Magnoliopsida</taxon>
        <taxon>eudicotyledons</taxon>
        <taxon>Gunneridae</taxon>
        <taxon>Pentapetalae</taxon>
        <taxon>rosids</taxon>
        <taxon>malvids</taxon>
        <taxon>Brassicales</taxon>
        <taxon>Brassicaceae</taxon>
        <taxon>Brassiceae</taxon>
        <taxon>Brassica</taxon>
    </lineage>
</organism>
<gene>
    <name evidence="2" type="ORF">F2Q70_00002202</name>
</gene>
<accession>A0A8S9J3K5</accession>
<dbReference type="EMBL" id="QGKY02001015">
    <property type="protein sequence ID" value="KAF2576654.1"/>
    <property type="molecule type" value="Genomic_DNA"/>
</dbReference>
<evidence type="ECO:0000256" key="1">
    <source>
        <dbReference type="SAM" id="MobiDB-lite"/>
    </source>
</evidence>
<comment type="caution">
    <text evidence="2">The sequence shown here is derived from an EMBL/GenBank/DDBJ whole genome shotgun (WGS) entry which is preliminary data.</text>
</comment>
<proteinExistence type="predicted"/>
<reference evidence="2" key="1">
    <citation type="submission" date="2019-12" db="EMBL/GenBank/DDBJ databases">
        <title>Genome sequencing and annotation of Brassica cretica.</title>
        <authorList>
            <person name="Studholme D.J."/>
            <person name="Sarris P.F."/>
        </authorList>
    </citation>
    <scope>NUCLEOTIDE SEQUENCE</scope>
    <source>
        <strain evidence="2">PFS-102/07</strain>
        <tissue evidence="2">Leaf</tissue>
    </source>
</reference>
<evidence type="ECO:0000313" key="2">
    <source>
        <dbReference type="EMBL" id="KAF2576654.1"/>
    </source>
</evidence>
<protein>
    <submittedName>
        <fullName evidence="2">Uncharacterized protein</fullName>
    </submittedName>
</protein>
<dbReference type="AlphaFoldDB" id="A0A8S9J3K5"/>